<name>A0AB39YTZ9_9MICC</name>
<keyword evidence="2" id="KW-0677">Repeat</keyword>
<reference evidence="3" key="1">
    <citation type="submission" date="2024-07" db="EMBL/GenBank/DDBJ databases">
        <authorList>
            <person name="Li J."/>
            <person name="Wei H."/>
            <person name="Ma J."/>
        </authorList>
    </citation>
    <scope>NUCLEOTIDE SEQUENCE</scope>
    <source>
        <strain evidence="3">AMU7</strain>
    </source>
</reference>
<keyword evidence="1" id="KW-0808">Transferase</keyword>
<dbReference type="PANTHER" id="PTHR23416:SF78">
    <property type="entry name" value="LIPOPOLYSACCHARIDE BIOSYNTHESIS O-ACETYL TRANSFERASE WBBJ-RELATED"/>
    <property type="match status" value="1"/>
</dbReference>
<evidence type="ECO:0000313" key="3">
    <source>
        <dbReference type="EMBL" id="XDV73303.1"/>
    </source>
</evidence>
<accession>A0AB39YTZ9</accession>
<evidence type="ECO:0000256" key="2">
    <source>
        <dbReference type="ARBA" id="ARBA00022737"/>
    </source>
</evidence>
<dbReference type="RefSeq" id="WP_369746429.1">
    <property type="nucleotide sequence ID" value="NZ_CP165735.1"/>
</dbReference>
<dbReference type="Gene3D" id="2.160.10.10">
    <property type="entry name" value="Hexapeptide repeat proteins"/>
    <property type="match status" value="1"/>
</dbReference>
<sequence length="285" mass="30991">MSDTTDSSRGGQPPKNQIIRSYADVAAIQDNVVHLKETPGSEFTSSSVEFAGTGNVLFIEDGTRLRNTKLRFLGNDAVIHLRKSHGFLRLIVTVFEESVFYLGPGATFTAEARVLPTERKHVIVGSDAMFSSRVAFRTADPHLIYSVEHHQRVNPSESIWVGDHVWLGEDTLLLKGAKVGSGSILAARALITKNVPSNATAAGVPARIVSKGIFWTRPSVHGYTAAQTEKSLVHSGSEFIFVSDEQVIDVSTLERGLDAATSGIGRAAWCFQLDHLGARNRFYLG</sequence>
<dbReference type="InterPro" id="IPR011004">
    <property type="entry name" value="Trimer_LpxA-like_sf"/>
</dbReference>
<dbReference type="SUPFAM" id="SSF51161">
    <property type="entry name" value="Trimeric LpxA-like enzymes"/>
    <property type="match status" value="1"/>
</dbReference>
<organism evidence="3">
    <name type="scientific">Paenarthrobacter sp. AMU7</name>
    <dbReference type="NCBI Taxonomy" id="3162492"/>
    <lineage>
        <taxon>Bacteria</taxon>
        <taxon>Bacillati</taxon>
        <taxon>Actinomycetota</taxon>
        <taxon>Actinomycetes</taxon>
        <taxon>Micrococcales</taxon>
        <taxon>Micrococcaceae</taxon>
        <taxon>Paenarthrobacter</taxon>
    </lineage>
</organism>
<dbReference type="PROSITE" id="PS00101">
    <property type="entry name" value="HEXAPEP_TRANSFERASES"/>
    <property type="match status" value="1"/>
</dbReference>
<evidence type="ECO:0008006" key="4">
    <source>
        <dbReference type="Google" id="ProtNLM"/>
    </source>
</evidence>
<evidence type="ECO:0000256" key="1">
    <source>
        <dbReference type="ARBA" id="ARBA00022679"/>
    </source>
</evidence>
<dbReference type="CDD" id="cd04647">
    <property type="entry name" value="LbH_MAT_like"/>
    <property type="match status" value="1"/>
</dbReference>
<dbReference type="InterPro" id="IPR018357">
    <property type="entry name" value="Hexapep_transf_CS"/>
</dbReference>
<dbReference type="AlphaFoldDB" id="A0AB39YTZ9"/>
<dbReference type="InterPro" id="IPR051159">
    <property type="entry name" value="Hexapeptide_acetyltransf"/>
</dbReference>
<proteinExistence type="predicted"/>
<gene>
    <name evidence="3" type="ORF">ABQM86_09135</name>
</gene>
<protein>
    <recommendedName>
        <fullName evidence="4">Acetyltransferase</fullName>
    </recommendedName>
</protein>
<dbReference type="GO" id="GO:0016740">
    <property type="term" value="F:transferase activity"/>
    <property type="evidence" value="ECO:0007669"/>
    <property type="project" value="UniProtKB-KW"/>
</dbReference>
<dbReference type="EMBL" id="CP165735">
    <property type="protein sequence ID" value="XDV73303.1"/>
    <property type="molecule type" value="Genomic_DNA"/>
</dbReference>
<dbReference type="PANTHER" id="PTHR23416">
    <property type="entry name" value="SIALIC ACID SYNTHASE-RELATED"/>
    <property type="match status" value="1"/>
</dbReference>